<evidence type="ECO:0000313" key="1">
    <source>
        <dbReference type="EMBL" id="KAE8966485.1"/>
    </source>
</evidence>
<gene>
    <name evidence="2" type="ORF">PR001_g28301</name>
    <name evidence="1" type="ORF">PR002_g28350</name>
</gene>
<evidence type="ECO:0000313" key="4">
    <source>
        <dbReference type="Proteomes" id="UP000435112"/>
    </source>
</evidence>
<reference evidence="3 4" key="1">
    <citation type="submission" date="2018-09" db="EMBL/GenBank/DDBJ databases">
        <title>Genomic investigation of the strawberry pathogen Phytophthora fragariae indicates pathogenicity is determined by transcriptional variation in three key races.</title>
        <authorList>
            <person name="Adams T.M."/>
            <person name="Armitage A.D."/>
            <person name="Sobczyk M.K."/>
            <person name="Bates H.J."/>
            <person name="Dunwell J.M."/>
            <person name="Nellist C.F."/>
            <person name="Harrison R.J."/>
        </authorList>
    </citation>
    <scope>NUCLEOTIDE SEQUENCE [LARGE SCALE GENOMIC DNA]</scope>
    <source>
        <strain evidence="2 3">SCRP249</strain>
        <strain evidence="1 4">SCRP324</strain>
    </source>
</reference>
<dbReference type="AlphaFoldDB" id="A0A6A3HBX9"/>
<organism evidence="1 4">
    <name type="scientific">Phytophthora rubi</name>
    <dbReference type="NCBI Taxonomy" id="129364"/>
    <lineage>
        <taxon>Eukaryota</taxon>
        <taxon>Sar</taxon>
        <taxon>Stramenopiles</taxon>
        <taxon>Oomycota</taxon>
        <taxon>Peronosporomycetes</taxon>
        <taxon>Peronosporales</taxon>
        <taxon>Peronosporaceae</taxon>
        <taxon>Phytophthora</taxon>
    </lineage>
</organism>
<dbReference type="Proteomes" id="UP000435112">
    <property type="component" value="Unassembled WGS sequence"/>
</dbReference>
<dbReference type="EMBL" id="QXFV01005007">
    <property type="protein sequence ID" value="KAE8966752.1"/>
    <property type="molecule type" value="Genomic_DNA"/>
</dbReference>
<sequence>MSASPPAVAVVLHAVSGDNASPPHRPSRHVLLRPSPAARLSPSWLRRFRALPGARVPTLPVAVSSYAVVLPQPTPPTS</sequence>
<name>A0A6A3HBX9_9STRA</name>
<proteinExistence type="predicted"/>
<accession>A0A6A3HBX9</accession>
<protein>
    <submittedName>
        <fullName evidence="1">Uncharacterized protein</fullName>
    </submittedName>
</protein>
<evidence type="ECO:0000313" key="2">
    <source>
        <dbReference type="EMBL" id="KAE8966752.1"/>
    </source>
</evidence>
<comment type="caution">
    <text evidence="1">The sequence shown here is derived from an EMBL/GenBank/DDBJ whole genome shotgun (WGS) entry which is preliminary data.</text>
</comment>
<dbReference type="EMBL" id="QXFU01004913">
    <property type="protein sequence ID" value="KAE8966485.1"/>
    <property type="molecule type" value="Genomic_DNA"/>
</dbReference>
<evidence type="ECO:0000313" key="3">
    <source>
        <dbReference type="Proteomes" id="UP000429607"/>
    </source>
</evidence>
<dbReference type="Proteomes" id="UP000429607">
    <property type="component" value="Unassembled WGS sequence"/>
</dbReference>